<sequence length="56" mass="6642">MKKLSVAIYSKDNDENLVDAILELKNQGYKVQYITEQAIRMYLKQKYPDIAKKYNL</sequence>
<evidence type="ECO:0000313" key="1">
    <source>
        <dbReference type="EMBL" id="TDV23517.1"/>
    </source>
</evidence>
<dbReference type="RefSeq" id="WP_166666792.1">
    <property type="nucleotide sequence ID" value="NZ_SOCN01000002.1"/>
</dbReference>
<proteinExistence type="predicted"/>
<dbReference type="EMBL" id="SOCN01000002">
    <property type="protein sequence ID" value="TDV23517.1"/>
    <property type="molecule type" value="Genomic_DNA"/>
</dbReference>
<accession>A0A4R7UC65</accession>
<dbReference type="AlphaFoldDB" id="A0A4R7UC65"/>
<organism evidence="1 2">
    <name type="scientific">Mycoplasmopsis mustelae</name>
    <dbReference type="NCBI Taxonomy" id="171289"/>
    <lineage>
        <taxon>Bacteria</taxon>
        <taxon>Bacillati</taxon>
        <taxon>Mycoplasmatota</taxon>
        <taxon>Mycoplasmoidales</taxon>
        <taxon>Metamycoplasmataceae</taxon>
        <taxon>Mycoplasmopsis</taxon>
    </lineage>
</organism>
<gene>
    <name evidence="1" type="ORF">BCF59_0506</name>
</gene>
<keyword evidence="2" id="KW-1185">Reference proteome</keyword>
<evidence type="ECO:0000313" key="2">
    <source>
        <dbReference type="Proteomes" id="UP000295757"/>
    </source>
</evidence>
<name>A0A4R7UC65_9BACT</name>
<comment type="caution">
    <text evidence="1">The sequence shown here is derived from an EMBL/GenBank/DDBJ whole genome shotgun (WGS) entry which is preliminary data.</text>
</comment>
<dbReference type="Proteomes" id="UP000295757">
    <property type="component" value="Unassembled WGS sequence"/>
</dbReference>
<protein>
    <submittedName>
        <fullName evidence="1">Uncharacterized protein</fullName>
    </submittedName>
</protein>
<reference evidence="1 2" key="1">
    <citation type="submission" date="2019-03" db="EMBL/GenBank/DDBJ databases">
        <title>Genomic Encyclopedia of Archaeal and Bacterial Type Strains, Phase II (KMG-II): from individual species to whole genera.</title>
        <authorList>
            <person name="Goeker M."/>
        </authorList>
    </citation>
    <scope>NUCLEOTIDE SEQUENCE [LARGE SCALE GENOMIC DNA]</scope>
    <source>
        <strain evidence="1 2">ATCC 35214</strain>
    </source>
</reference>